<dbReference type="AlphaFoldDB" id="A0A0D7CL73"/>
<gene>
    <name evidence="3" type="ORF">SNA_16290</name>
</gene>
<dbReference type="Gene3D" id="3.20.100.30">
    <property type="entry name" value="VTC, catalytic tunnel domain"/>
    <property type="match status" value="1"/>
</dbReference>
<name>A0A0D7CL73_9ACTN</name>
<dbReference type="RefSeq" id="WP_044365541.1">
    <property type="nucleotide sequence ID" value="NZ_JRKI01000026.1"/>
</dbReference>
<organism evidence="3 4">
    <name type="scientific">Streptomyces natalensis ATCC 27448</name>
    <dbReference type="NCBI Taxonomy" id="1240678"/>
    <lineage>
        <taxon>Bacteria</taxon>
        <taxon>Bacillati</taxon>
        <taxon>Actinomycetota</taxon>
        <taxon>Actinomycetes</taxon>
        <taxon>Kitasatosporales</taxon>
        <taxon>Streptomycetaceae</taxon>
        <taxon>Streptomyces</taxon>
    </lineage>
</organism>
<evidence type="ECO:0000256" key="1">
    <source>
        <dbReference type="SAM" id="MobiDB-lite"/>
    </source>
</evidence>
<protein>
    <submittedName>
        <fullName evidence="3">VTC domain-containing protein</fullName>
    </submittedName>
</protein>
<keyword evidence="4" id="KW-1185">Reference proteome</keyword>
<sequence length="289" mass="31282">MSSASPDTGVAALPRARFTELLQLDTLRGASLAEIDAAAALQHRVDRKYLIPASSAAQLVSQLAATHQVLDIHGRRTTDYRSTYFDTAHLAAWRAHMQGRRRRWKVRTRLYAEDRLCRMEVKTKDGRGATVKRAHTVDADAYGRLESGTEAAAFVDSVLRDSGVAVTAADLQAAGEVCYLRAALADLEAGTRLTLDGALACHRDDRTAALEPGYVLVETKGTARPAPADRHLLGLGARPVSLSKYIVGLSLLVPGLPDNNVRRLARTRFRTGPRAETPPAARTGRNTPA</sequence>
<accession>A0A0D7CL73</accession>
<evidence type="ECO:0000259" key="2">
    <source>
        <dbReference type="Pfam" id="PF09359"/>
    </source>
</evidence>
<dbReference type="EMBL" id="JRKI01000026">
    <property type="protein sequence ID" value="KIZ16610.1"/>
    <property type="molecule type" value="Genomic_DNA"/>
</dbReference>
<feature type="region of interest" description="Disordered" evidence="1">
    <location>
        <begin position="267"/>
        <end position="289"/>
    </location>
</feature>
<evidence type="ECO:0000313" key="4">
    <source>
        <dbReference type="Proteomes" id="UP000032458"/>
    </source>
</evidence>
<dbReference type="Proteomes" id="UP000032458">
    <property type="component" value="Unassembled WGS sequence"/>
</dbReference>
<feature type="domain" description="VTC" evidence="2">
    <location>
        <begin position="44"/>
        <end position="252"/>
    </location>
</feature>
<evidence type="ECO:0000313" key="3">
    <source>
        <dbReference type="EMBL" id="KIZ16610.1"/>
    </source>
</evidence>
<dbReference type="InterPro" id="IPR042267">
    <property type="entry name" value="VTC_sf"/>
</dbReference>
<comment type="caution">
    <text evidence="3">The sequence shown here is derived from an EMBL/GenBank/DDBJ whole genome shotgun (WGS) entry which is preliminary data.</text>
</comment>
<dbReference type="InterPro" id="IPR018966">
    <property type="entry name" value="VTC_domain"/>
</dbReference>
<dbReference type="GO" id="GO:0006799">
    <property type="term" value="P:polyphosphate biosynthetic process"/>
    <property type="evidence" value="ECO:0007669"/>
    <property type="project" value="UniProtKB-ARBA"/>
</dbReference>
<dbReference type="Pfam" id="PF09359">
    <property type="entry name" value="VTC"/>
    <property type="match status" value="1"/>
</dbReference>
<proteinExistence type="predicted"/>
<dbReference type="PATRIC" id="fig|1240678.4.peg.3412"/>
<reference evidence="3 4" key="1">
    <citation type="submission" date="2014-09" db="EMBL/GenBank/DDBJ databases">
        <title>Draft genome sequence of Streptomyces natalensis ATCC 27448, producer of the antifungal pimaricin.</title>
        <authorList>
            <person name="Mendes M.V."/>
            <person name="Beites T."/>
            <person name="Pires S."/>
            <person name="Santos C.L."/>
            <person name="Moradas-Ferreira P."/>
        </authorList>
    </citation>
    <scope>NUCLEOTIDE SEQUENCE [LARGE SCALE GENOMIC DNA]</scope>
    <source>
        <strain evidence="3 4">ATCC 27448</strain>
    </source>
</reference>